<proteinExistence type="predicted"/>
<gene>
    <name evidence="1" type="ORF">CTRU02_210067</name>
</gene>
<dbReference type="EMBL" id="VUJX02000006">
    <property type="protein sequence ID" value="KAL0935476.1"/>
    <property type="molecule type" value="Genomic_DNA"/>
</dbReference>
<sequence>MASGIVCPGYEDKKPLTWVTPNKPTARTWRGRRPAFDKLGDAKKDQKPGEKEEAARKAIYDSQLMHIFPRQELRTETCDIAEASHYWNEYVYPCFYSNQLTKSPWVVPISNIHTMKPYRRHGLVTMAIEHRMARLSPSKGDPYAAEVRARAYQHRFTAIQALNKEIENESTRCSDATLGGVIVFLFGDLMGAATAPNWRVHINGFAALVDLRGGWEKLCQQSPHLKSLVLFCKVVENFANTTSPAHDQTSPLTNFTIRALMRDVYSIGYYPQLPCPVDLFIDIIQINRLRSLAINQRPEDTMRRIQSEAETLLKKMLQFSFTEWINTMEVEGKALFNEYLMMGKIYQSAVVLFGVSSLQSARAIPLSEEWMVVKNSHIERLFSLLKKSTASQALRMCTTWPMIVAGFEAKAGSPSMRAFILGHMEEDSRQLGIYLPVAAKGVLERFYASAGEAWDDCFDSPNALFT</sequence>
<protein>
    <submittedName>
        <fullName evidence="1">C6 zinc finger domain-containing protein</fullName>
    </submittedName>
</protein>
<dbReference type="Proteomes" id="UP000805649">
    <property type="component" value="Unassembled WGS sequence"/>
</dbReference>
<evidence type="ECO:0000313" key="2">
    <source>
        <dbReference type="Proteomes" id="UP000805649"/>
    </source>
</evidence>
<name>A0ACC3YU49_COLTU</name>
<reference evidence="1 2" key="1">
    <citation type="journal article" date="2020" name="Phytopathology">
        <title>Genome Sequence Resources of Colletotrichum truncatum, C. plurivorum, C. musicola, and C. sojae: Four Species Pathogenic to Soybean (Glycine max).</title>
        <authorList>
            <person name="Rogerio F."/>
            <person name="Boufleur T.R."/>
            <person name="Ciampi-Guillardi M."/>
            <person name="Sukno S.A."/>
            <person name="Thon M.R."/>
            <person name="Massola Junior N.S."/>
            <person name="Baroncelli R."/>
        </authorList>
    </citation>
    <scope>NUCLEOTIDE SEQUENCE [LARGE SCALE GENOMIC DNA]</scope>
    <source>
        <strain evidence="1 2">CMES1059</strain>
    </source>
</reference>
<evidence type="ECO:0000313" key="1">
    <source>
        <dbReference type="EMBL" id="KAL0935476.1"/>
    </source>
</evidence>
<keyword evidence="2" id="KW-1185">Reference proteome</keyword>
<accession>A0ACC3YU49</accession>
<comment type="caution">
    <text evidence="1">The sequence shown here is derived from an EMBL/GenBank/DDBJ whole genome shotgun (WGS) entry which is preliminary data.</text>
</comment>
<organism evidence="1 2">
    <name type="scientific">Colletotrichum truncatum</name>
    <name type="common">Anthracnose fungus</name>
    <name type="synonym">Colletotrichum capsici</name>
    <dbReference type="NCBI Taxonomy" id="5467"/>
    <lineage>
        <taxon>Eukaryota</taxon>
        <taxon>Fungi</taxon>
        <taxon>Dikarya</taxon>
        <taxon>Ascomycota</taxon>
        <taxon>Pezizomycotina</taxon>
        <taxon>Sordariomycetes</taxon>
        <taxon>Hypocreomycetidae</taxon>
        <taxon>Glomerellales</taxon>
        <taxon>Glomerellaceae</taxon>
        <taxon>Colletotrichum</taxon>
        <taxon>Colletotrichum truncatum species complex</taxon>
    </lineage>
</organism>